<evidence type="ECO:0000313" key="2">
    <source>
        <dbReference type="Proteomes" id="UP000011134"/>
    </source>
</evidence>
<dbReference type="EMBL" id="AMZO01000026">
    <property type="protein sequence ID" value="ELR64504.1"/>
    <property type="molecule type" value="Genomic_DNA"/>
</dbReference>
<gene>
    <name evidence="1" type="ORF">C942_02528</name>
</gene>
<comment type="caution">
    <text evidence="1">The sequence shown here is derived from an EMBL/GenBank/DDBJ whole genome shotgun (WGS) entry which is preliminary data.</text>
</comment>
<organism evidence="1 2">
    <name type="scientific">Photobacterium marinum</name>
    <dbReference type="NCBI Taxonomy" id="1056511"/>
    <lineage>
        <taxon>Bacteria</taxon>
        <taxon>Pseudomonadati</taxon>
        <taxon>Pseudomonadota</taxon>
        <taxon>Gammaproteobacteria</taxon>
        <taxon>Vibrionales</taxon>
        <taxon>Vibrionaceae</taxon>
        <taxon>Photobacterium</taxon>
    </lineage>
</organism>
<reference evidence="1 2" key="1">
    <citation type="submission" date="2012-12" db="EMBL/GenBank/DDBJ databases">
        <title>Genome Assembly of Photobacterium sp. AK15.</title>
        <authorList>
            <person name="Khatri I."/>
            <person name="Vaidya B."/>
            <person name="Srinivas T.N.R."/>
            <person name="Subramanian S."/>
            <person name="Pinnaka A."/>
        </authorList>
    </citation>
    <scope>NUCLEOTIDE SEQUENCE [LARGE SCALE GENOMIC DNA]</scope>
    <source>
        <strain evidence="1 2">AK15</strain>
    </source>
</reference>
<accession>L8JAC2</accession>
<dbReference type="AlphaFoldDB" id="L8JAC2"/>
<sequence>MVLSMALVIASCAATPQKLRSSKPVLEQGSIQDPDYIATCIADGWENMDYIIYSPVVSYRPTSSGYEVTQYIDGTLTHLADIENTQPGSEVKVYTPSLNVGEDSAVSIVERCMLEN</sequence>
<dbReference type="PATRIC" id="fig|1056511.3.peg.3601"/>
<dbReference type="Proteomes" id="UP000011134">
    <property type="component" value="Unassembled WGS sequence"/>
</dbReference>
<keyword evidence="2" id="KW-1185">Reference proteome</keyword>
<proteinExistence type="predicted"/>
<evidence type="ECO:0000313" key="1">
    <source>
        <dbReference type="EMBL" id="ELR64504.1"/>
    </source>
</evidence>
<protein>
    <submittedName>
        <fullName evidence="1">Uncharacterized protein</fullName>
    </submittedName>
</protein>
<name>L8JAC2_9GAMM</name>